<comment type="caution">
    <text evidence="2">The sequence shown here is derived from an EMBL/GenBank/DDBJ whole genome shotgun (WGS) entry which is preliminary data.</text>
</comment>
<dbReference type="InterPro" id="IPR010390">
    <property type="entry name" value="ABC-2_transporter-like"/>
</dbReference>
<evidence type="ECO:0008006" key="4">
    <source>
        <dbReference type="Google" id="ProtNLM"/>
    </source>
</evidence>
<evidence type="ECO:0000313" key="2">
    <source>
        <dbReference type="EMBL" id="PHU39003.1"/>
    </source>
</evidence>
<reference evidence="2" key="1">
    <citation type="submission" date="2017-10" db="EMBL/GenBank/DDBJ databases">
        <title>Resolving the taxonomy of Roseburia spp., Eubacterium rectale and Agathobacter spp. through phylogenomic analysis.</title>
        <authorList>
            <person name="Sheridan P.O."/>
            <person name="Walker A.W."/>
            <person name="Duncan S.H."/>
            <person name="Scott K.P."/>
            <person name="Toole P.W.O."/>
            <person name="Luis P."/>
            <person name="Flint H.J."/>
        </authorList>
    </citation>
    <scope>NUCLEOTIDE SEQUENCE [LARGE SCALE GENOMIC DNA]</scope>
    <source>
        <strain evidence="2">JK10</strain>
    </source>
</reference>
<feature type="transmembrane region" description="Helical" evidence="1">
    <location>
        <begin position="251"/>
        <end position="269"/>
    </location>
</feature>
<feature type="transmembrane region" description="Helical" evidence="1">
    <location>
        <begin position="68"/>
        <end position="87"/>
    </location>
</feature>
<evidence type="ECO:0000313" key="3">
    <source>
        <dbReference type="Proteomes" id="UP000224317"/>
    </source>
</evidence>
<accession>A0A2G3E7C4</accession>
<name>A0A2G3E7C4_9FIRM</name>
<organism evidence="2 3">
    <name type="scientific">Pseudobutyrivibrio ruminis</name>
    <dbReference type="NCBI Taxonomy" id="46206"/>
    <lineage>
        <taxon>Bacteria</taxon>
        <taxon>Bacillati</taxon>
        <taxon>Bacillota</taxon>
        <taxon>Clostridia</taxon>
        <taxon>Lachnospirales</taxon>
        <taxon>Lachnospiraceae</taxon>
        <taxon>Pseudobutyrivibrio</taxon>
    </lineage>
</organism>
<keyword evidence="1" id="KW-0812">Transmembrane</keyword>
<feature type="transmembrane region" description="Helical" evidence="1">
    <location>
        <begin position="107"/>
        <end position="124"/>
    </location>
</feature>
<gene>
    <name evidence="2" type="ORF">CSX00_13090</name>
</gene>
<dbReference type="Proteomes" id="UP000224317">
    <property type="component" value="Unassembled WGS sequence"/>
</dbReference>
<sequence length="311" mass="35200">MLMDQGDGVSGPFFSVLSENGPLTPSPWVIYCRTTKKVYNKKHVGRRQMKKYMYILKTQIIKTMTYEFNVYGNIIMQTIIMITSAYFWKALYRKQETVGGVDADSMLTYIIISSLLSVLLITNVEKRIEQSVIKGTVATDMMRPINIFGGYFAEDIGSIIALFFQNMVPIFIIGSLFIKVPKMADISALPLFIISVVESFLINWLIAALFGMIAFTAINIDALIQVKKHLLRLLSGSIIPVWFFPEKVANVLEALPFVYIYQLPLSIYIGKGDRAEQLRGMGIQFVWLVILAALFLYVQKRATRKVMVQGG</sequence>
<feature type="transmembrane region" description="Helical" evidence="1">
    <location>
        <begin position="190"/>
        <end position="218"/>
    </location>
</feature>
<dbReference type="Pfam" id="PF06182">
    <property type="entry name" value="ABC2_membrane_6"/>
    <property type="match status" value="1"/>
</dbReference>
<evidence type="ECO:0000256" key="1">
    <source>
        <dbReference type="SAM" id="Phobius"/>
    </source>
</evidence>
<dbReference type="PANTHER" id="PTHR36832">
    <property type="entry name" value="SLR1174 PROTEIN-RELATED"/>
    <property type="match status" value="1"/>
</dbReference>
<feature type="transmembrane region" description="Helical" evidence="1">
    <location>
        <begin position="151"/>
        <end position="178"/>
    </location>
</feature>
<dbReference type="EMBL" id="PDYH01000060">
    <property type="protein sequence ID" value="PHU39003.1"/>
    <property type="molecule type" value="Genomic_DNA"/>
</dbReference>
<feature type="transmembrane region" description="Helical" evidence="1">
    <location>
        <begin position="281"/>
        <end position="298"/>
    </location>
</feature>
<proteinExistence type="predicted"/>
<protein>
    <recommendedName>
        <fullName evidence="4">ABC-2 type transport system permease protein</fullName>
    </recommendedName>
</protein>
<dbReference type="AlphaFoldDB" id="A0A2G3E7C4"/>
<keyword evidence="1" id="KW-0472">Membrane</keyword>
<dbReference type="PANTHER" id="PTHR36832:SF1">
    <property type="entry name" value="SLR1174 PROTEIN"/>
    <property type="match status" value="1"/>
</dbReference>
<keyword evidence="3" id="KW-1185">Reference proteome</keyword>
<keyword evidence="1" id="KW-1133">Transmembrane helix</keyword>